<dbReference type="PANTHER" id="PTHR10537:SF3">
    <property type="entry name" value="DNA PRIMASE LARGE SUBUNIT"/>
    <property type="match status" value="1"/>
</dbReference>
<dbReference type="GO" id="GO:0006270">
    <property type="term" value="P:DNA replication initiation"/>
    <property type="evidence" value="ECO:0007669"/>
    <property type="project" value="TreeGrafter"/>
</dbReference>
<dbReference type="Proteomes" id="UP001362899">
    <property type="component" value="Unassembled WGS sequence"/>
</dbReference>
<keyword evidence="2" id="KW-0004">4Fe-4S</keyword>
<dbReference type="GO" id="GO:0046872">
    <property type="term" value="F:metal ion binding"/>
    <property type="evidence" value="ECO:0007669"/>
    <property type="project" value="UniProtKB-KW"/>
</dbReference>
<feature type="region of interest" description="Disordered" evidence="8">
    <location>
        <begin position="1"/>
        <end position="32"/>
    </location>
</feature>
<evidence type="ECO:0000256" key="1">
    <source>
        <dbReference type="ARBA" id="ARBA00001966"/>
    </source>
</evidence>
<sequence length="497" mass="57599">MQRSTPTPKKSFGSRNGASHSEDNSVTSSPVALEFRAPQKEYSYRLSFYSDPPPPDAEIDLEEFQEWAIDRVQVLDALDSCLTSAPSEIERTMRPVLSRYLPFTRHTNIKQTIDKELMKDNFSHYFLRLSFCQKPEDRKRFVKLETALFKLRYNLEPIEARAKFLNDLNLNWEKATPEEAQALEQEMSFSKLTDAPASSGAILYKFPMEDCMDLLGKRLVIVKKGIAYVPETYQLNLLAREFSRSLTHALVQLSKKVPEFKEDGRLDGVLKLANEGFTNVEEAADFQITANTQLTYKSLDSLEKENHLPLCMSRLYDNLKKTKHAYYSERNQFLRFLKYIGMPLEEAIKLYSAFYMDYDKKKDIEYSIKHWYGVVGSRKTYQPETCVSICKNSEYNIPNRASGCPFFNCQSDVLERLLRNHGIQDEQGIQEIKRFSDENQVHLACSKTYELTHPKDNTKHESVSLPNQYFERSWNSAIAEQQNHQQNTESSQTTAEK</sequence>
<comment type="caution">
    <text evidence="10">The sequence shown here is derived from an EMBL/GenBank/DDBJ whole genome shotgun (WGS) entry which is preliminary data.</text>
</comment>
<evidence type="ECO:0000256" key="5">
    <source>
        <dbReference type="ARBA" id="ARBA00022723"/>
    </source>
</evidence>
<keyword evidence="3" id="KW-0639">Primosome</keyword>
<organism evidence="10 11">
    <name type="scientific">Starmerella bacillaris</name>
    <name type="common">Yeast</name>
    <name type="synonym">Candida zemplinina</name>
    <dbReference type="NCBI Taxonomy" id="1247836"/>
    <lineage>
        <taxon>Eukaryota</taxon>
        <taxon>Fungi</taxon>
        <taxon>Dikarya</taxon>
        <taxon>Ascomycota</taxon>
        <taxon>Saccharomycotina</taxon>
        <taxon>Dipodascomycetes</taxon>
        <taxon>Dipodascales</taxon>
        <taxon>Trichomonascaceae</taxon>
        <taxon>Starmerella</taxon>
    </lineage>
</organism>
<evidence type="ECO:0000256" key="2">
    <source>
        <dbReference type="ARBA" id="ARBA00022485"/>
    </source>
</evidence>
<evidence type="ECO:0000313" key="11">
    <source>
        <dbReference type="Proteomes" id="UP001362899"/>
    </source>
</evidence>
<dbReference type="AlphaFoldDB" id="A0AAV5RL16"/>
<dbReference type="Pfam" id="PF04104">
    <property type="entry name" value="DNA_primase_lrg"/>
    <property type="match status" value="1"/>
</dbReference>
<feature type="region of interest" description="Disordered" evidence="8">
    <location>
        <begin position="475"/>
        <end position="497"/>
    </location>
</feature>
<dbReference type="GO" id="GO:0051539">
    <property type="term" value="F:4 iron, 4 sulfur cluster binding"/>
    <property type="evidence" value="ECO:0007669"/>
    <property type="project" value="UniProtKB-KW"/>
</dbReference>
<dbReference type="Gene3D" id="1.20.930.80">
    <property type="match status" value="1"/>
</dbReference>
<dbReference type="GO" id="GO:0006269">
    <property type="term" value="P:DNA replication, synthesis of primer"/>
    <property type="evidence" value="ECO:0007669"/>
    <property type="project" value="UniProtKB-KW"/>
</dbReference>
<gene>
    <name evidence="10" type="ORF">DASB73_023760</name>
</gene>
<comment type="cofactor">
    <cofactor evidence="1">
        <name>[4Fe-4S] cluster</name>
        <dbReference type="ChEBI" id="CHEBI:49883"/>
    </cofactor>
</comment>
<dbReference type="InterPro" id="IPR058560">
    <property type="entry name" value="DNA_primase_C"/>
</dbReference>
<feature type="domain" description="DNA primase large subunit C-terminal" evidence="9">
    <location>
        <begin position="304"/>
        <end position="470"/>
    </location>
</feature>
<dbReference type="GO" id="GO:0005658">
    <property type="term" value="C:alpha DNA polymerase:primase complex"/>
    <property type="evidence" value="ECO:0007669"/>
    <property type="project" value="TreeGrafter"/>
</dbReference>
<reference evidence="10 11" key="1">
    <citation type="journal article" date="2023" name="Elife">
        <title>Identification of key yeast species and microbe-microbe interactions impacting larval growth of Drosophila in the wild.</title>
        <authorList>
            <person name="Mure A."/>
            <person name="Sugiura Y."/>
            <person name="Maeda R."/>
            <person name="Honda K."/>
            <person name="Sakurai N."/>
            <person name="Takahashi Y."/>
            <person name="Watada M."/>
            <person name="Katoh T."/>
            <person name="Gotoh A."/>
            <person name="Gotoh Y."/>
            <person name="Taniguchi I."/>
            <person name="Nakamura K."/>
            <person name="Hayashi T."/>
            <person name="Katayama T."/>
            <person name="Uemura T."/>
            <person name="Hattori Y."/>
        </authorList>
    </citation>
    <scope>NUCLEOTIDE SEQUENCE [LARGE SCALE GENOMIC DNA]</scope>
    <source>
        <strain evidence="10 11">SB-73</strain>
    </source>
</reference>
<keyword evidence="6" id="KW-0408">Iron</keyword>
<accession>A0AAV5RL16</accession>
<name>A0AAV5RL16_STABA</name>
<keyword evidence="11" id="KW-1185">Reference proteome</keyword>
<feature type="compositionally biased region" description="Polar residues" evidence="8">
    <location>
        <begin position="1"/>
        <end position="30"/>
    </location>
</feature>
<evidence type="ECO:0000259" key="9">
    <source>
        <dbReference type="Pfam" id="PF04104"/>
    </source>
</evidence>
<evidence type="ECO:0000313" key="10">
    <source>
        <dbReference type="EMBL" id="GMM51418.1"/>
    </source>
</evidence>
<dbReference type="EMBL" id="BTGC01000005">
    <property type="protein sequence ID" value="GMM51418.1"/>
    <property type="molecule type" value="Genomic_DNA"/>
</dbReference>
<evidence type="ECO:0000256" key="4">
    <source>
        <dbReference type="ARBA" id="ARBA00022705"/>
    </source>
</evidence>
<dbReference type="Pfam" id="PF26466">
    <property type="entry name" value="DNA_primase_lrg_N"/>
    <property type="match status" value="1"/>
</dbReference>
<evidence type="ECO:0000256" key="7">
    <source>
        <dbReference type="ARBA" id="ARBA00023014"/>
    </source>
</evidence>
<evidence type="ECO:0000256" key="3">
    <source>
        <dbReference type="ARBA" id="ARBA00022515"/>
    </source>
</evidence>
<dbReference type="PANTHER" id="PTHR10537">
    <property type="entry name" value="DNA PRIMASE LARGE SUBUNIT"/>
    <property type="match status" value="1"/>
</dbReference>
<keyword evidence="5" id="KW-0479">Metal-binding</keyword>
<dbReference type="InterPro" id="IPR007238">
    <property type="entry name" value="DNA_primase_lsu_euk/arc"/>
</dbReference>
<evidence type="ECO:0000256" key="8">
    <source>
        <dbReference type="SAM" id="MobiDB-lite"/>
    </source>
</evidence>
<keyword evidence="4" id="KW-0235">DNA replication</keyword>
<evidence type="ECO:0000256" key="6">
    <source>
        <dbReference type="ARBA" id="ARBA00023004"/>
    </source>
</evidence>
<proteinExistence type="predicted"/>
<protein>
    <submittedName>
        <fullName evidence="10">DNA primase subunit</fullName>
    </submittedName>
</protein>
<keyword evidence="7" id="KW-0411">Iron-sulfur</keyword>